<feature type="region of interest" description="Disordered" evidence="5">
    <location>
        <begin position="450"/>
        <end position="470"/>
    </location>
</feature>
<keyword evidence="4" id="KW-1133">Transmembrane helix</keyword>
<dbReference type="InterPro" id="IPR053100">
    <property type="entry name" value="Cytochrome_b5-related"/>
</dbReference>
<dbReference type="GO" id="GO:0006629">
    <property type="term" value="P:lipid metabolic process"/>
    <property type="evidence" value="ECO:0007669"/>
    <property type="project" value="InterPro"/>
</dbReference>
<dbReference type="RefSeq" id="XP_018322155.1">
    <property type="nucleotide sequence ID" value="XM_018466653.1"/>
</dbReference>
<dbReference type="PANTHER" id="PTHR16740:SF1">
    <property type="entry name" value="CYTOCHROME B5-RELATED PROTEIN-RELATED"/>
    <property type="match status" value="1"/>
</dbReference>
<dbReference type="GeneID" id="108734893"/>
<evidence type="ECO:0000313" key="8">
    <source>
        <dbReference type="RefSeq" id="XP_018322155.1"/>
    </source>
</evidence>
<evidence type="ECO:0000256" key="1">
    <source>
        <dbReference type="ARBA" id="ARBA00022617"/>
    </source>
</evidence>
<keyword evidence="4" id="KW-0812">Transmembrane</keyword>
<keyword evidence="1 4" id="KW-0349">Heme</keyword>
<dbReference type="GO" id="GO:0046872">
    <property type="term" value="F:metal ion binding"/>
    <property type="evidence" value="ECO:0007669"/>
    <property type="project" value="UniProtKB-UniRule"/>
</dbReference>
<dbReference type="InParanoid" id="A0A1W4WQ37"/>
<evidence type="ECO:0000256" key="2">
    <source>
        <dbReference type="ARBA" id="ARBA00022723"/>
    </source>
</evidence>
<dbReference type="OrthoDB" id="260519at2759"/>
<sequence>MNFIFHVLLFLKSNVMPPKDGNDENQPFKSSLGMRYPTLREYPIKTGDVWIQGKKMDDDYRDLWRIHDGLYDLSSFVNSHPGGSDWLEWTQGTDITEAFEAHHIYTGPEKLLQKFFVKKATTPRDAPFHFKEDGFYKTVKREVREALKDIPKWPAILSNIYTDLLLTGYIVCAILAAANNSYWIATLAGVFLGTVTIASHNYIHRRANFRMYYLNFSMMSWRDWRITHVLSHHLYPNTINDLELAVLEPMCQYLPWAKSKWYLKLAWWYQPIFYAIFFIVGHVKGMVHKLLWKIGLVPYKAPLYWDDFLAYVVLLVMYWFNSSFQNVLLIYLYMFLVAGSHFGITAINAAHRDPDIFLDGDAPRPLPELDWGVYQLDTVIDRSDVSKFQLLVLTSFGDHGLHHLFPTLDHGLLKYLYPIFNRNCEKFGANLLFRTHWEVMKGHFAQLLRTEPKPTPPKPLKLLPTDKKEE</sequence>
<dbReference type="InterPro" id="IPR036400">
    <property type="entry name" value="Cyt_B5-like_heme/steroid_sf"/>
</dbReference>
<dbReference type="PANTHER" id="PTHR16740">
    <property type="entry name" value="CYTOCHROME B5-RELATED PROTEIN-RELATED"/>
    <property type="match status" value="1"/>
</dbReference>
<feature type="transmembrane region" description="Helical" evidence="4">
    <location>
        <begin position="303"/>
        <end position="320"/>
    </location>
</feature>
<dbReference type="Pfam" id="PF00487">
    <property type="entry name" value="FA_desaturase"/>
    <property type="match status" value="1"/>
</dbReference>
<dbReference type="SUPFAM" id="SSF55856">
    <property type="entry name" value="Cytochrome b5-like heme/steroid binding domain"/>
    <property type="match status" value="1"/>
</dbReference>
<gene>
    <name evidence="8" type="primary">LOC108734893</name>
</gene>
<keyword evidence="2 4" id="KW-0479">Metal-binding</keyword>
<dbReference type="STRING" id="224129.A0A1W4WQ37"/>
<evidence type="ECO:0000256" key="3">
    <source>
        <dbReference type="ARBA" id="ARBA00023004"/>
    </source>
</evidence>
<feature type="transmembrane region" description="Helical" evidence="4">
    <location>
        <begin position="265"/>
        <end position="283"/>
    </location>
</feature>
<comment type="caution">
    <text evidence="4">Lacks conserved residue(s) required for the propagation of feature annotation.</text>
</comment>
<proteinExistence type="inferred from homology"/>
<dbReference type="Proteomes" id="UP000192223">
    <property type="component" value="Unplaced"/>
</dbReference>
<organism evidence="7 8">
    <name type="scientific">Agrilus planipennis</name>
    <name type="common">Emerald ash borer</name>
    <name type="synonym">Agrilus marcopoli</name>
    <dbReference type="NCBI Taxonomy" id="224129"/>
    <lineage>
        <taxon>Eukaryota</taxon>
        <taxon>Metazoa</taxon>
        <taxon>Ecdysozoa</taxon>
        <taxon>Arthropoda</taxon>
        <taxon>Hexapoda</taxon>
        <taxon>Insecta</taxon>
        <taxon>Pterygota</taxon>
        <taxon>Neoptera</taxon>
        <taxon>Endopterygota</taxon>
        <taxon>Coleoptera</taxon>
        <taxon>Polyphaga</taxon>
        <taxon>Elateriformia</taxon>
        <taxon>Buprestoidea</taxon>
        <taxon>Buprestidae</taxon>
        <taxon>Agrilinae</taxon>
        <taxon>Agrilus</taxon>
    </lineage>
</organism>
<evidence type="ECO:0000259" key="6">
    <source>
        <dbReference type="PROSITE" id="PS50255"/>
    </source>
</evidence>
<dbReference type="GO" id="GO:0020037">
    <property type="term" value="F:heme binding"/>
    <property type="evidence" value="ECO:0007669"/>
    <property type="project" value="UniProtKB-UniRule"/>
</dbReference>
<feature type="transmembrane region" description="Helical" evidence="4">
    <location>
        <begin position="327"/>
        <end position="347"/>
    </location>
</feature>
<dbReference type="InterPro" id="IPR018506">
    <property type="entry name" value="Cyt_B5_heme-BS"/>
</dbReference>
<feature type="domain" description="Cytochrome b5 heme-binding" evidence="6">
    <location>
        <begin position="54"/>
        <end position="121"/>
    </location>
</feature>
<evidence type="ECO:0000256" key="5">
    <source>
        <dbReference type="SAM" id="MobiDB-lite"/>
    </source>
</evidence>
<evidence type="ECO:0000256" key="4">
    <source>
        <dbReference type="RuleBase" id="RU362121"/>
    </source>
</evidence>
<dbReference type="KEGG" id="apln:108734893"/>
<reference evidence="8" key="1">
    <citation type="submission" date="2025-08" db="UniProtKB">
        <authorList>
            <consortium name="RefSeq"/>
        </authorList>
    </citation>
    <scope>IDENTIFICATION</scope>
    <source>
        <tissue evidence="8">Entire body</tissue>
    </source>
</reference>
<dbReference type="InterPro" id="IPR001199">
    <property type="entry name" value="Cyt_B5-like_heme/steroid-bd"/>
</dbReference>
<feature type="transmembrane region" description="Helical" evidence="4">
    <location>
        <begin position="182"/>
        <end position="203"/>
    </location>
</feature>
<keyword evidence="3 4" id="KW-0408">Iron</keyword>
<protein>
    <submittedName>
        <fullName evidence="8">Cytochrome b5-related protein-like</fullName>
    </submittedName>
</protein>
<feature type="transmembrane region" description="Helical" evidence="4">
    <location>
        <begin position="156"/>
        <end position="176"/>
    </location>
</feature>
<keyword evidence="7" id="KW-1185">Reference proteome</keyword>
<dbReference type="InterPro" id="IPR005804">
    <property type="entry name" value="FA_desaturase_dom"/>
</dbReference>
<dbReference type="PROSITE" id="PS00191">
    <property type="entry name" value="CYTOCHROME_B5_1"/>
    <property type="match status" value="1"/>
</dbReference>
<dbReference type="Pfam" id="PF00173">
    <property type="entry name" value="Cyt-b5"/>
    <property type="match status" value="1"/>
</dbReference>
<evidence type="ECO:0000313" key="7">
    <source>
        <dbReference type="Proteomes" id="UP000192223"/>
    </source>
</evidence>
<comment type="similarity">
    <text evidence="4">Belongs to the cytochrome b5 family.</text>
</comment>
<dbReference type="FunCoup" id="A0A1W4WQ37">
    <property type="interactions" value="575"/>
</dbReference>
<keyword evidence="4" id="KW-0472">Membrane</keyword>
<name>A0A1W4WQ37_AGRPL</name>
<accession>A0A1W4WQ37</accession>
<dbReference type="AlphaFoldDB" id="A0A1W4WQ37"/>
<dbReference type="Gene3D" id="3.10.120.10">
    <property type="entry name" value="Cytochrome b5-like heme/steroid binding domain"/>
    <property type="match status" value="1"/>
</dbReference>
<dbReference type="PROSITE" id="PS50255">
    <property type="entry name" value="CYTOCHROME_B5_2"/>
    <property type="match status" value="1"/>
</dbReference>